<dbReference type="EMBL" id="FNMY01000003">
    <property type="protein sequence ID" value="SDW85271.1"/>
    <property type="molecule type" value="Genomic_DNA"/>
</dbReference>
<evidence type="ECO:0000313" key="2">
    <source>
        <dbReference type="EMBL" id="SDW85271.1"/>
    </source>
</evidence>
<protein>
    <recommendedName>
        <fullName evidence="4">Lipoprotein</fullName>
    </recommendedName>
</protein>
<keyword evidence="3" id="KW-1185">Reference proteome</keyword>
<evidence type="ECO:0000256" key="1">
    <source>
        <dbReference type="SAM" id="SignalP"/>
    </source>
</evidence>
<gene>
    <name evidence="2" type="ORF">SAMN04487892_2485</name>
</gene>
<dbReference type="Proteomes" id="UP000199592">
    <property type="component" value="Unassembled WGS sequence"/>
</dbReference>
<reference evidence="3" key="1">
    <citation type="submission" date="2016-10" db="EMBL/GenBank/DDBJ databases">
        <authorList>
            <person name="Varghese N."/>
            <person name="Submissions S."/>
        </authorList>
    </citation>
    <scope>NUCLEOTIDE SEQUENCE [LARGE SCALE GENOMIC DNA]</scope>
    <source>
        <strain evidence="3">DSM 25030</strain>
    </source>
</reference>
<accession>A0A1H2WXH8</accession>
<keyword evidence="1" id="KW-0732">Signal</keyword>
<dbReference type="OrthoDB" id="645487at2"/>
<feature type="chain" id="PRO_5011615844" description="Lipoprotein" evidence="1">
    <location>
        <begin position="35"/>
        <end position="257"/>
    </location>
</feature>
<dbReference type="PROSITE" id="PS51257">
    <property type="entry name" value="PROKAR_LIPOPROTEIN"/>
    <property type="match status" value="1"/>
</dbReference>
<evidence type="ECO:0000313" key="3">
    <source>
        <dbReference type="Proteomes" id="UP000199592"/>
    </source>
</evidence>
<proteinExistence type="predicted"/>
<name>A0A1H2WXH8_9FLAO</name>
<dbReference type="STRING" id="1073328.SAMN05216294_1105"/>
<sequence length="257" mass="27071">MKNLILPKTKFNTKNLIVLGAAAFTLTFASCSNGDDGVGEPEATITEEEAAEAIAMSVSPDSGGMVEITQEAIYTLEEDNSTSGKAEDYECGVEYGSSYNISGQSGSISYDASLIWSWMVQCGTGIIPSAADFELDGTSTYDGPRISSEASTSATINITNLDDASNSYLVNETFSISGTQESNVSTINSFTSTIEFTTTNLAILKSNYNIASGTVYASFVGKATNGNSYNFSGTLEFTGNQTATLTMGSGNTYNLAW</sequence>
<feature type="signal peptide" evidence="1">
    <location>
        <begin position="1"/>
        <end position="34"/>
    </location>
</feature>
<dbReference type="RefSeq" id="WP_090293378.1">
    <property type="nucleotide sequence ID" value="NZ_FNKI01000001.1"/>
</dbReference>
<organism evidence="2 3">
    <name type="scientific">Flagellimonas zhangzhouensis</name>
    <dbReference type="NCBI Taxonomy" id="1073328"/>
    <lineage>
        <taxon>Bacteria</taxon>
        <taxon>Pseudomonadati</taxon>
        <taxon>Bacteroidota</taxon>
        <taxon>Flavobacteriia</taxon>
        <taxon>Flavobacteriales</taxon>
        <taxon>Flavobacteriaceae</taxon>
        <taxon>Flagellimonas</taxon>
    </lineage>
</organism>
<evidence type="ECO:0008006" key="4">
    <source>
        <dbReference type="Google" id="ProtNLM"/>
    </source>
</evidence>
<dbReference type="AlphaFoldDB" id="A0A1H2WXH8"/>